<gene>
    <name evidence="1" type="ORF">HLB09_14295</name>
</gene>
<proteinExistence type="predicted"/>
<dbReference type="AlphaFoldDB" id="A0A849BM16"/>
<dbReference type="EMBL" id="JABEMA010000293">
    <property type="protein sequence ID" value="NNH24240.1"/>
    <property type="molecule type" value="Genomic_DNA"/>
</dbReference>
<accession>A0A849BM16</accession>
<evidence type="ECO:0000313" key="1">
    <source>
        <dbReference type="EMBL" id="NNH24240.1"/>
    </source>
</evidence>
<organism evidence="1 2">
    <name type="scientific">Pseudokineococcus marinus</name>
    <dbReference type="NCBI Taxonomy" id="351215"/>
    <lineage>
        <taxon>Bacteria</taxon>
        <taxon>Bacillati</taxon>
        <taxon>Actinomycetota</taxon>
        <taxon>Actinomycetes</taxon>
        <taxon>Kineosporiales</taxon>
        <taxon>Kineosporiaceae</taxon>
        <taxon>Pseudokineococcus</taxon>
    </lineage>
</organism>
<dbReference type="InterPro" id="IPR011249">
    <property type="entry name" value="Metalloenz_LuxS/M16"/>
</dbReference>
<reference evidence="1 2" key="1">
    <citation type="submission" date="2020-05" db="EMBL/GenBank/DDBJ databases">
        <title>MicrobeNet Type strains.</title>
        <authorList>
            <person name="Nicholson A.C."/>
        </authorList>
    </citation>
    <scope>NUCLEOTIDE SEQUENCE [LARGE SCALE GENOMIC DNA]</scope>
    <source>
        <strain evidence="1 2">JCM 14547</strain>
    </source>
</reference>
<protein>
    <submittedName>
        <fullName evidence="1">Insulinase family protein</fullName>
    </submittedName>
</protein>
<name>A0A849BM16_9ACTN</name>
<comment type="caution">
    <text evidence="1">The sequence shown here is derived from an EMBL/GenBank/DDBJ whole genome shotgun (WGS) entry which is preliminary data.</text>
</comment>
<dbReference type="GO" id="GO:0046872">
    <property type="term" value="F:metal ion binding"/>
    <property type="evidence" value="ECO:0007669"/>
    <property type="project" value="InterPro"/>
</dbReference>
<dbReference type="RefSeq" id="WP_171204001.1">
    <property type="nucleotide sequence ID" value="NZ_BAAANP010000002.1"/>
</dbReference>
<keyword evidence="2" id="KW-1185">Reference proteome</keyword>
<dbReference type="Proteomes" id="UP000555552">
    <property type="component" value="Unassembled WGS sequence"/>
</dbReference>
<sequence>MTTELPPLHRSEVDGVPVLWREGPGPLTAGLVLGVGRRDETFTGGGTTHLLEHLVMHEARRPRLECNASVGIASTELTVTGRPDRVVEFLARACRLLADPPVERREVEARVLAAEEREEGPDLVGALLVERFGYRGPGLVGAVEPALGAVSAEALRAWSARWAVSGAAACWLTGPPPEGLALPLPARRRPDAVDALPEGALLPGWTQLPGPVLAVSGLVPVGPAAGVALHVLRDRLEEELRHRRGLTYGVDSSLDRLTAVDRHALLATQVREGAETEAFAVVREVLAALAADGPTDAELAGEVESAEETLTDQRTTSDELSALAEAAVLGWPVEATEELLASVRDLTIEDVRDAARHLERSALVAVPEGVDLEVPGLPRLPDGSGEVVEGRVHRPRLLRGVPRGARLVVGGSGASLDLGGGQVTTVRWEEVVGLVEAGDADADFTHQLVSARGLSIPLQARDWRGGDEALRAVLAAVPERLHVRGDPEGPSRRADRERA</sequence>
<dbReference type="SUPFAM" id="SSF63411">
    <property type="entry name" value="LuxS/MPP-like metallohydrolase"/>
    <property type="match status" value="2"/>
</dbReference>
<evidence type="ECO:0000313" key="2">
    <source>
        <dbReference type="Proteomes" id="UP000555552"/>
    </source>
</evidence>
<dbReference type="Gene3D" id="3.30.830.10">
    <property type="entry name" value="Metalloenzyme, LuxS/M16 peptidase-like"/>
    <property type="match status" value="1"/>
</dbReference>